<evidence type="ECO:0000256" key="4">
    <source>
        <dbReference type="ARBA" id="ARBA00023125"/>
    </source>
</evidence>
<dbReference type="CDD" id="cd00609">
    <property type="entry name" value="AAT_like"/>
    <property type="match status" value="1"/>
</dbReference>
<evidence type="ECO:0000313" key="8">
    <source>
        <dbReference type="Proteomes" id="UP000618240"/>
    </source>
</evidence>
<evidence type="ECO:0000256" key="1">
    <source>
        <dbReference type="ARBA" id="ARBA00005384"/>
    </source>
</evidence>
<proteinExistence type="inferred from homology"/>
<organism evidence="7 8">
    <name type="scientific">Chryseobacterium tagetis</name>
    <dbReference type="NCBI Taxonomy" id="2801334"/>
    <lineage>
        <taxon>Bacteria</taxon>
        <taxon>Pseudomonadati</taxon>
        <taxon>Bacteroidota</taxon>
        <taxon>Flavobacteriia</taxon>
        <taxon>Flavobacteriales</taxon>
        <taxon>Weeksellaceae</taxon>
        <taxon>Chryseobacterium group</taxon>
        <taxon>Chryseobacterium</taxon>
    </lineage>
</organism>
<dbReference type="EMBL" id="JAERSE020000003">
    <property type="protein sequence ID" value="MCA6067959.1"/>
    <property type="molecule type" value="Genomic_DNA"/>
</dbReference>
<dbReference type="PANTHER" id="PTHR46577:SF1">
    <property type="entry name" value="HTH-TYPE TRANSCRIPTIONAL REGULATORY PROTEIN GABR"/>
    <property type="match status" value="1"/>
</dbReference>
<dbReference type="PROSITE" id="PS50949">
    <property type="entry name" value="HTH_GNTR"/>
    <property type="match status" value="1"/>
</dbReference>
<evidence type="ECO:0000256" key="2">
    <source>
        <dbReference type="ARBA" id="ARBA00022898"/>
    </source>
</evidence>
<dbReference type="InterPro" id="IPR015424">
    <property type="entry name" value="PyrdxlP-dep_Trfase"/>
</dbReference>
<dbReference type="InterPro" id="IPR015422">
    <property type="entry name" value="PyrdxlP-dep_Trfase_small"/>
</dbReference>
<dbReference type="SUPFAM" id="SSF46785">
    <property type="entry name" value="Winged helix' DNA-binding domain"/>
    <property type="match status" value="1"/>
</dbReference>
<sequence length="469" mass="53127">MKEYRYRVFTDAIEDNIMKGVLKYGDKLPTARQIKEEYRLSISSVQSGYDYLIHKGLVKSLPRFGYIVNYQYNKTSSSHQSDLKAIPRDSVFRKNIVLTSQQRQHTEVTALNAAVPSDFLIPQKLVLRTMQQVIREKGAALLRYYPTTGKDELRELISKYSAQHHSKLKQEEIIITDGALQALYIALSVTTEPNDIIAVESPCVFSVLEVIANLKLRTIEIPVRNDIGFDTDYLDNVCQKNSIKAILVTPNFHNPTGKLMSNKTKEELYHIASSHDIPIIENDIYGDLYFSGTRPSNISSYDHNGLVITVSSFSKSLAPGLRLGWMSAGRYFSAAERLKFSLGRSVSPLHQEVVAKILSTSSYTRHLRSFRHQLELNAIKLVNHFNQFFPSDTFTTIPAGGYSLWIELNPETDMISFYKACKRFGVSFTPGNIFSFTNAYDHFFRAVFSNHLTSENLEGIKKIGSVLSS</sequence>
<keyword evidence="7" id="KW-0032">Aminotransferase</keyword>
<accession>A0ABS8A1V5</accession>
<dbReference type="SMART" id="SM00345">
    <property type="entry name" value="HTH_GNTR"/>
    <property type="match status" value="1"/>
</dbReference>
<dbReference type="Pfam" id="PF00155">
    <property type="entry name" value="Aminotran_1_2"/>
    <property type="match status" value="1"/>
</dbReference>
<evidence type="ECO:0000313" key="7">
    <source>
        <dbReference type="EMBL" id="MCA6067959.1"/>
    </source>
</evidence>
<feature type="domain" description="HTH gntR-type" evidence="6">
    <location>
        <begin position="3"/>
        <end position="71"/>
    </location>
</feature>
<comment type="similarity">
    <text evidence="1">In the C-terminal section; belongs to the class-I pyridoxal-phosphate-dependent aminotransferase family.</text>
</comment>
<keyword evidence="2" id="KW-0663">Pyridoxal phosphate</keyword>
<dbReference type="Gene3D" id="3.40.640.10">
    <property type="entry name" value="Type I PLP-dependent aspartate aminotransferase-like (Major domain)"/>
    <property type="match status" value="1"/>
</dbReference>
<dbReference type="Gene3D" id="1.10.10.10">
    <property type="entry name" value="Winged helix-like DNA-binding domain superfamily/Winged helix DNA-binding domain"/>
    <property type="match status" value="1"/>
</dbReference>
<keyword evidence="8" id="KW-1185">Reference proteome</keyword>
<keyword evidence="7" id="KW-0808">Transferase</keyword>
<dbReference type="PANTHER" id="PTHR46577">
    <property type="entry name" value="HTH-TYPE TRANSCRIPTIONAL REGULATORY PROTEIN GABR"/>
    <property type="match status" value="1"/>
</dbReference>
<dbReference type="InterPro" id="IPR000524">
    <property type="entry name" value="Tscrpt_reg_HTH_GntR"/>
</dbReference>
<dbReference type="Gene3D" id="3.90.1150.10">
    <property type="entry name" value="Aspartate Aminotransferase, domain 1"/>
    <property type="match status" value="1"/>
</dbReference>
<evidence type="ECO:0000256" key="3">
    <source>
        <dbReference type="ARBA" id="ARBA00023015"/>
    </source>
</evidence>
<dbReference type="InterPro" id="IPR036388">
    <property type="entry name" value="WH-like_DNA-bd_sf"/>
</dbReference>
<dbReference type="SUPFAM" id="SSF53383">
    <property type="entry name" value="PLP-dependent transferases"/>
    <property type="match status" value="1"/>
</dbReference>
<gene>
    <name evidence="7" type="ORF">JI747_012260</name>
</gene>
<dbReference type="Proteomes" id="UP000618240">
    <property type="component" value="Unassembled WGS sequence"/>
</dbReference>
<dbReference type="InterPro" id="IPR036390">
    <property type="entry name" value="WH_DNA-bd_sf"/>
</dbReference>
<keyword evidence="4" id="KW-0238">DNA-binding</keyword>
<dbReference type="RefSeq" id="WP_225689072.1">
    <property type="nucleotide sequence ID" value="NZ_JAERSE020000003.1"/>
</dbReference>
<dbReference type="Pfam" id="PF00392">
    <property type="entry name" value="GntR"/>
    <property type="match status" value="1"/>
</dbReference>
<name>A0ABS8A1V5_9FLAO</name>
<dbReference type="InterPro" id="IPR015421">
    <property type="entry name" value="PyrdxlP-dep_Trfase_major"/>
</dbReference>
<dbReference type="InterPro" id="IPR051446">
    <property type="entry name" value="HTH_trans_reg/aminotransferase"/>
</dbReference>
<evidence type="ECO:0000259" key="6">
    <source>
        <dbReference type="PROSITE" id="PS50949"/>
    </source>
</evidence>
<dbReference type="InterPro" id="IPR004839">
    <property type="entry name" value="Aminotransferase_I/II_large"/>
</dbReference>
<dbReference type="GO" id="GO:0008483">
    <property type="term" value="F:transaminase activity"/>
    <property type="evidence" value="ECO:0007669"/>
    <property type="project" value="UniProtKB-KW"/>
</dbReference>
<reference evidence="7 8" key="1">
    <citation type="submission" date="2021-09" db="EMBL/GenBank/DDBJ databases">
        <title>Genome sequencing and assembly of Chryseobacterium sp. RG1.</title>
        <authorList>
            <person name="Chhetri G."/>
        </authorList>
    </citation>
    <scope>NUCLEOTIDE SEQUENCE [LARGE SCALE GENOMIC DNA]</scope>
    <source>
        <strain evidence="7 8">RG1</strain>
    </source>
</reference>
<keyword evidence="3" id="KW-0805">Transcription regulation</keyword>
<keyword evidence="5" id="KW-0804">Transcription</keyword>
<comment type="caution">
    <text evidence="7">The sequence shown here is derived from an EMBL/GenBank/DDBJ whole genome shotgun (WGS) entry which is preliminary data.</text>
</comment>
<protein>
    <submittedName>
        <fullName evidence="7">PLP-dependent aminotransferase family protein</fullName>
    </submittedName>
</protein>
<evidence type="ECO:0000256" key="5">
    <source>
        <dbReference type="ARBA" id="ARBA00023163"/>
    </source>
</evidence>